<protein>
    <submittedName>
        <fullName evidence="2">Uncharacterized protein</fullName>
    </submittedName>
</protein>
<gene>
    <name evidence="2" type="ORF">NDU88_003124</name>
</gene>
<feature type="compositionally biased region" description="Basic residues" evidence="1">
    <location>
        <begin position="92"/>
        <end position="107"/>
    </location>
</feature>
<comment type="caution">
    <text evidence="2">The sequence shown here is derived from an EMBL/GenBank/DDBJ whole genome shotgun (WGS) entry which is preliminary data.</text>
</comment>
<evidence type="ECO:0000256" key="1">
    <source>
        <dbReference type="SAM" id="MobiDB-lite"/>
    </source>
</evidence>
<feature type="region of interest" description="Disordered" evidence="1">
    <location>
        <begin position="1"/>
        <end position="145"/>
    </location>
</feature>
<name>A0AAV7NIB7_PLEWA</name>
<dbReference type="Proteomes" id="UP001066276">
    <property type="component" value="Chromosome 8"/>
</dbReference>
<proteinExistence type="predicted"/>
<dbReference type="AlphaFoldDB" id="A0AAV7NIB7"/>
<feature type="compositionally biased region" description="Pro residues" evidence="1">
    <location>
        <begin position="1"/>
        <end position="11"/>
    </location>
</feature>
<organism evidence="2 3">
    <name type="scientific">Pleurodeles waltl</name>
    <name type="common">Iberian ribbed newt</name>
    <dbReference type="NCBI Taxonomy" id="8319"/>
    <lineage>
        <taxon>Eukaryota</taxon>
        <taxon>Metazoa</taxon>
        <taxon>Chordata</taxon>
        <taxon>Craniata</taxon>
        <taxon>Vertebrata</taxon>
        <taxon>Euteleostomi</taxon>
        <taxon>Amphibia</taxon>
        <taxon>Batrachia</taxon>
        <taxon>Caudata</taxon>
        <taxon>Salamandroidea</taxon>
        <taxon>Salamandridae</taxon>
        <taxon>Pleurodelinae</taxon>
        <taxon>Pleurodeles</taxon>
    </lineage>
</organism>
<keyword evidence="3" id="KW-1185">Reference proteome</keyword>
<sequence length="145" mass="15798">MSTIPRAPPAPRVTMPQSPQQLIPSKPQRRGQSATSRQVEPSTRAGRSPRGGKHPPLMQIAAPGRSRCSAVSPCHPARCRNHCRSPPPLISGRRRQASATGRHRHHRQGENIRRAPQDQVRMSPGIGSSLGARPAGHVAWPRPLQ</sequence>
<accession>A0AAV7NIB7</accession>
<evidence type="ECO:0000313" key="2">
    <source>
        <dbReference type="EMBL" id="KAJ1114894.1"/>
    </source>
</evidence>
<dbReference type="EMBL" id="JANPWB010000012">
    <property type="protein sequence ID" value="KAJ1114894.1"/>
    <property type="molecule type" value="Genomic_DNA"/>
</dbReference>
<reference evidence="2" key="1">
    <citation type="journal article" date="2022" name="bioRxiv">
        <title>Sequencing and chromosome-scale assembly of the giantPleurodeles waltlgenome.</title>
        <authorList>
            <person name="Brown T."/>
            <person name="Elewa A."/>
            <person name="Iarovenko S."/>
            <person name="Subramanian E."/>
            <person name="Araus A.J."/>
            <person name="Petzold A."/>
            <person name="Susuki M."/>
            <person name="Suzuki K.-i.T."/>
            <person name="Hayashi T."/>
            <person name="Toyoda A."/>
            <person name="Oliveira C."/>
            <person name="Osipova E."/>
            <person name="Leigh N.D."/>
            <person name="Simon A."/>
            <person name="Yun M.H."/>
        </authorList>
    </citation>
    <scope>NUCLEOTIDE SEQUENCE</scope>
    <source>
        <strain evidence="2">20211129_DDA</strain>
        <tissue evidence="2">Liver</tissue>
    </source>
</reference>
<evidence type="ECO:0000313" key="3">
    <source>
        <dbReference type="Proteomes" id="UP001066276"/>
    </source>
</evidence>
<feature type="compositionally biased region" description="Polar residues" evidence="1">
    <location>
        <begin position="30"/>
        <end position="41"/>
    </location>
</feature>